<accession>K0CIH9</accession>
<evidence type="ECO:0000256" key="1">
    <source>
        <dbReference type="ARBA" id="ARBA00005254"/>
    </source>
</evidence>
<name>K0CIH9_ALCDB</name>
<dbReference type="SUPFAM" id="SSF52096">
    <property type="entry name" value="ClpP/crotonase"/>
    <property type="match status" value="1"/>
</dbReference>
<dbReference type="CDD" id="cd06558">
    <property type="entry name" value="crotonase-like"/>
    <property type="match status" value="1"/>
</dbReference>
<dbReference type="HOGENOM" id="CLU_009834_7_2_6"/>
<dbReference type="AlphaFoldDB" id="K0CIH9"/>
<dbReference type="Gene3D" id="3.90.226.10">
    <property type="entry name" value="2-enoyl-CoA Hydratase, Chain A, domain 1"/>
    <property type="match status" value="1"/>
</dbReference>
<gene>
    <name evidence="2" type="ordered locus">B5T_03948</name>
</gene>
<comment type="similarity">
    <text evidence="1">Belongs to the enoyl-CoA hydratase/isomerase family.</text>
</comment>
<sequence length="272" mass="28881">MNGDDHSFYTGEKTMPTVLREDRDGVAIITLNRPAEYNALDDTLMRELDTVTAAVSADADIRTILITGAGKGFCSGAQLGGDLFESGADIGARMRRHLHPTLERLRAGRIPVVTAVNGAAAGAGVGLALAGDIVFAARSARFILSFARLGAALDAGTSLLVQRAIGVPRARALALLAEPLDARQAADWGLIWRCVDDDQLGDEALHVARHLAGGPSLGLGMIKTQLNNAWATSLAETLDHEADTQSLAFITGDLKEGYRAFLEKRPPVFRGR</sequence>
<dbReference type="EMBL" id="CP003466">
    <property type="protein sequence ID" value="AFT72210.1"/>
    <property type="molecule type" value="Genomic_DNA"/>
</dbReference>
<dbReference type="Gene3D" id="1.10.12.10">
    <property type="entry name" value="Lyase 2-enoyl-coa Hydratase, Chain A, domain 2"/>
    <property type="match status" value="1"/>
</dbReference>
<evidence type="ECO:0000313" key="3">
    <source>
        <dbReference type="Proteomes" id="UP000006286"/>
    </source>
</evidence>
<proteinExistence type="inferred from homology"/>
<dbReference type="InterPro" id="IPR001753">
    <property type="entry name" value="Enoyl-CoA_hydra/iso"/>
</dbReference>
<evidence type="ECO:0000313" key="2">
    <source>
        <dbReference type="EMBL" id="AFT72210.1"/>
    </source>
</evidence>
<dbReference type="Pfam" id="PF00378">
    <property type="entry name" value="ECH_1"/>
    <property type="match status" value="1"/>
</dbReference>
<dbReference type="InterPro" id="IPR014748">
    <property type="entry name" value="Enoyl-CoA_hydra_C"/>
</dbReference>
<dbReference type="KEGG" id="adi:B5T_03948"/>
<dbReference type="STRING" id="930169.B5T_03948"/>
<dbReference type="PANTHER" id="PTHR43459:SF1">
    <property type="entry name" value="EG:BACN32G11.4 PROTEIN"/>
    <property type="match status" value="1"/>
</dbReference>
<dbReference type="Proteomes" id="UP000006286">
    <property type="component" value="Chromosome"/>
</dbReference>
<dbReference type="GO" id="GO:0016853">
    <property type="term" value="F:isomerase activity"/>
    <property type="evidence" value="ECO:0007669"/>
    <property type="project" value="UniProtKB-KW"/>
</dbReference>
<keyword evidence="3" id="KW-1185">Reference proteome</keyword>
<dbReference type="eggNOG" id="COG1024">
    <property type="taxonomic scope" value="Bacteria"/>
</dbReference>
<dbReference type="InterPro" id="IPR029045">
    <property type="entry name" value="ClpP/crotonase-like_dom_sf"/>
</dbReference>
<keyword evidence="2" id="KW-0413">Isomerase</keyword>
<dbReference type="PANTHER" id="PTHR43459">
    <property type="entry name" value="ENOYL-COA HYDRATASE"/>
    <property type="match status" value="1"/>
</dbReference>
<protein>
    <submittedName>
        <fullName evidence="2">Enoyl-CoA hydratase/isomerase family</fullName>
    </submittedName>
</protein>
<reference evidence="2 3" key="1">
    <citation type="journal article" date="2012" name="J. Bacteriol.">
        <title>Complete genome sequence of Alcanivorax dieselolei type strain B5.</title>
        <authorList>
            <person name="Lai Q."/>
            <person name="Li W."/>
            <person name="Shao Z."/>
        </authorList>
    </citation>
    <scope>NUCLEOTIDE SEQUENCE [LARGE SCALE GENOMIC DNA]</scope>
    <source>
        <strain evidence="3">DSM 16502 / CGMCC 1.3690 / B-5</strain>
    </source>
</reference>
<dbReference type="PATRIC" id="fig|930169.3.peg.3907"/>
<organism evidence="2 3">
    <name type="scientific">Alcanivorax dieselolei (strain DSM 16502 / CGMCC 1.3690 / MCCC 1A00001 / B-5)</name>
    <name type="common">Alloalcanivorax dieselolei</name>
    <dbReference type="NCBI Taxonomy" id="930169"/>
    <lineage>
        <taxon>Bacteria</taxon>
        <taxon>Pseudomonadati</taxon>
        <taxon>Pseudomonadota</taxon>
        <taxon>Gammaproteobacteria</taxon>
        <taxon>Oceanospirillales</taxon>
        <taxon>Alcanivoracaceae</taxon>
        <taxon>Alloalcanivorax</taxon>
    </lineage>
</organism>